<feature type="transmembrane region" description="Helical" evidence="12">
    <location>
        <begin position="6"/>
        <end position="27"/>
    </location>
</feature>
<keyword evidence="11" id="KW-0325">Glycoprotein</keyword>
<dbReference type="Pfam" id="PF17039">
    <property type="entry name" value="Glyco_tran_10_N"/>
    <property type="match status" value="1"/>
</dbReference>
<sequence>MNLQRYFSYIIYILAFIGFLSIFQYVYQKRTEFLPIVIDISNQISPNKLPIIKSFSTENLLLKHIEKCPECVLFLFTNKTSRNDKTIFNIFNTIPKTSQAIFYPVTMKLHYNQPIPYYTILSNNQTEITLSIRHSWIEIIESLDNLNKDSILYFILQSLRKPFETINYSWPNKTKLILYYTKFFGGNYWYNKDANSVYANDFNFKHCPLAVNACRISIDHKSFNESDASLIHLRESLNLKKLNNLSRNQNQRFVFFLKESPVHSPNLASKDYTYLFNYTQTYRPDSDITATTLQDFFWLFNYKIYPNYDLQSILETKKPKKLLVAIVSNCGGSSNRLKYIKELQQYISVDVYGSCGQRCPKGIDCRQYAYSTYKFYLSFENSLCDEYVTEKFFFALHSARIIPVVLGYARYDHYMPSSGYIDVRNFTSPRELATYLDYLDRNTTAYLEYFQWRQYALHIKLPKYMCELCLKLFVDDKDHKQQSLEHINDYWNRKQCHRYDKNQNGIWTIK</sequence>
<keyword evidence="10 12" id="KW-0472">Membrane</keyword>
<keyword evidence="8 12" id="KW-1133">Transmembrane helix</keyword>
<dbReference type="PANTHER" id="PTHR48438:SF1">
    <property type="entry name" value="ALPHA-(1,3)-FUCOSYLTRANSFERASE C-RELATED"/>
    <property type="match status" value="1"/>
</dbReference>
<dbReference type="InterPro" id="IPR055270">
    <property type="entry name" value="Glyco_tran_10_C"/>
</dbReference>
<accession>A0A814D0D2</accession>
<keyword evidence="5 12" id="KW-0808">Transferase</keyword>
<evidence type="ECO:0000256" key="3">
    <source>
        <dbReference type="ARBA" id="ARBA00008919"/>
    </source>
</evidence>
<dbReference type="FunFam" id="3.40.50.11660:FF:000002">
    <property type="entry name" value="Alpha-(1,3)-fucosyltransferase"/>
    <property type="match status" value="1"/>
</dbReference>
<dbReference type="EMBL" id="CAJOAY010001496">
    <property type="protein sequence ID" value="CAF3850669.1"/>
    <property type="molecule type" value="Genomic_DNA"/>
</dbReference>
<evidence type="ECO:0000313" key="16">
    <source>
        <dbReference type="EMBL" id="CAF3850669.1"/>
    </source>
</evidence>
<comment type="pathway">
    <text evidence="2">Protein modification; protein glycosylation.</text>
</comment>
<dbReference type="AlphaFoldDB" id="A0A814D0D2"/>
<dbReference type="Proteomes" id="UP000663891">
    <property type="component" value="Unassembled WGS sequence"/>
</dbReference>
<dbReference type="Gene3D" id="3.40.50.11660">
    <property type="entry name" value="Glycosyl transferase family 10, C-terminal domain"/>
    <property type="match status" value="1"/>
</dbReference>
<dbReference type="InterPro" id="IPR001503">
    <property type="entry name" value="Glyco_trans_10"/>
</dbReference>
<feature type="domain" description="Fucosyltransferase N-terminal" evidence="14">
    <location>
        <begin position="173"/>
        <end position="290"/>
    </location>
</feature>
<keyword evidence="6 12" id="KW-0812">Transmembrane</keyword>
<dbReference type="UniPathway" id="UPA00378"/>
<feature type="domain" description="Fucosyltransferase C-terminal" evidence="13">
    <location>
        <begin position="318"/>
        <end position="487"/>
    </location>
</feature>
<evidence type="ECO:0000256" key="10">
    <source>
        <dbReference type="ARBA" id="ARBA00023136"/>
    </source>
</evidence>
<gene>
    <name evidence="16" type="ORF">OKA104_LOCUS21475</name>
    <name evidence="15" type="ORF">VCS650_LOCUS12035</name>
</gene>
<dbReference type="InterPro" id="IPR031481">
    <property type="entry name" value="Glyco_tran_10_N"/>
</dbReference>
<evidence type="ECO:0000256" key="1">
    <source>
        <dbReference type="ARBA" id="ARBA00004323"/>
    </source>
</evidence>
<dbReference type="GO" id="GO:0000139">
    <property type="term" value="C:Golgi membrane"/>
    <property type="evidence" value="ECO:0007669"/>
    <property type="project" value="UniProtKB-SubCell"/>
</dbReference>
<dbReference type="InterPro" id="IPR038577">
    <property type="entry name" value="GT10-like_C_sf"/>
</dbReference>
<keyword evidence="9 12" id="KW-0333">Golgi apparatus</keyword>
<keyword evidence="7" id="KW-0735">Signal-anchor</keyword>
<evidence type="ECO:0000256" key="8">
    <source>
        <dbReference type="ARBA" id="ARBA00022989"/>
    </source>
</evidence>
<dbReference type="PANTHER" id="PTHR48438">
    <property type="entry name" value="ALPHA-(1,3)-FUCOSYLTRANSFERASE C-RELATED"/>
    <property type="match status" value="1"/>
</dbReference>
<evidence type="ECO:0000256" key="6">
    <source>
        <dbReference type="ARBA" id="ARBA00022692"/>
    </source>
</evidence>
<proteinExistence type="inferred from homology"/>
<evidence type="ECO:0000259" key="13">
    <source>
        <dbReference type="Pfam" id="PF00852"/>
    </source>
</evidence>
<dbReference type="EMBL" id="CAJNON010000091">
    <property type="protein sequence ID" value="CAF0950489.1"/>
    <property type="molecule type" value="Genomic_DNA"/>
</dbReference>
<organism evidence="15 17">
    <name type="scientific">Adineta steineri</name>
    <dbReference type="NCBI Taxonomy" id="433720"/>
    <lineage>
        <taxon>Eukaryota</taxon>
        <taxon>Metazoa</taxon>
        <taxon>Spiralia</taxon>
        <taxon>Gnathifera</taxon>
        <taxon>Rotifera</taxon>
        <taxon>Eurotatoria</taxon>
        <taxon>Bdelloidea</taxon>
        <taxon>Adinetida</taxon>
        <taxon>Adinetidae</taxon>
        <taxon>Adineta</taxon>
    </lineage>
</organism>
<reference evidence="15" key="1">
    <citation type="submission" date="2021-02" db="EMBL/GenBank/DDBJ databases">
        <authorList>
            <person name="Nowell W R."/>
        </authorList>
    </citation>
    <scope>NUCLEOTIDE SEQUENCE</scope>
</reference>
<protein>
    <recommendedName>
        <fullName evidence="12">Fucosyltransferase</fullName>
        <ecNumber evidence="12">2.4.1.-</ecNumber>
    </recommendedName>
</protein>
<comment type="caution">
    <text evidence="15">The sequence shown here is derived from an EMBL/GenBank/DDBJ whole genome shotgun (WGS) entry which is preliminary data.</text>
</comment>
<name>A0A814D0D2_9BILA</name>
<evidence type="ECO:0000256" key="11">
    <source>
        <dbReference type="ARBA" id="ARBA00023180"/>
    </source>
</evidence>
<evidence type="ECO:0000313" key="15">
    <source>
        <dbReference type="EMBL" id="CAF0950489.1"/>
    </source>
</evidence>
<dbReference type="GO" id="GO:0032580">
    <property type="term" value="C:Golgi cisterna membrane"/>
    <property type="evidence" value="ECO:0007669"/>
    <property type="project" value="UniProtKB-SubCell"/>
</dbReference>
<dbReference type="Pfam" id="PF00852">
    <property type="entry name" value="Glyco_transf_10"/>
    <property type="match status" value="1"/>
</dbReference>
<evidence type="ECO:0000256" key="5">
    <source>
        <dbReference type="ARBA" id="ARBA00022679"/>
    </source>
</evidence>
<evidence type="ECO:0000313" key="17">
    <source>
        <dbReference type="Proteomes" id="UP000663891"/>
    </source>
</evidence>
<dbReference type="Proteomes" id="UP000663881">
    <property type="component" value="Unassembled WGS sequence"/>
</dbReference>
<comment type="similarity">
    <text evidence="3 12">Belongs to the glycosyltransferase 10 family.</text>
</comment>
<comment type="subcellular location">
    <subcellularLocation>
        <location evidence="1">Golgi apparatus membrane</location>
        <topology evidence="1">Single-pass type II membrane protein</topology>
    </subcellularLocation>
    <subcellularLocation>
        <location evidence="12">Golgi apparatus</location>
        <location evidence="12">Golgi stack membrane</location>
        <topology evidence="12">Single-pass type II membrane protein</topology>
    </subcellularLocation>
</comment>
<evidence type="ECO:0000256" key="7">
    <source>
        <dbReference type="ARBA" id="ARBA00022968"/>
    </source>
</evidence>
<evidence type="ECO:0000256" key="12">
    <source>
        <dbReference type="RuleBase" id="RU003832"/>
    </source>
</evidence>
<dbReference type="SUPFAM" id="SSF53756">
    <property type="entry name" value="UDP-Glycosyltransferase/glycogen phosphorylase"/>
    <property type="match status" value="1"/>
</dbReference>
<dbReference type="GO" id="GO:0008417">
    <property type="term" value="F:fucosyltransferase activity"/>
    <property type="evidence" value="ECO:0007669"/>
    <property type="project" value="InterPro"/>
</dbReference>
<evidence type="ECO:0000256" key="4">
    <source>
        <dbReference type="ARBA" id="ARBA00022676"/>
    </source>
</evidence>
<evidence type="ECO:0000256" key="2">
    <source>
        <dbReference type="ARBA" id="ARBA00004922"/>
    </source>
</evidence>
<evidence type="ECO:0000256" key="9">
    <source>
        <dbReference type="ARBA" id="ARBA00023034"/>
    </source>
</evidence>
<keyword evidence="4 12" id="KW-0328">Glycosyltransferase</keyword>
<evidence type="ECO:0000259" key="14">
    <source>
        <dbReference type="Pfam" id="PF17039"/>
    </source>
</evidence>
<dbReference type="EC" id="2.4.1.-" evidence="12"/>
<dbReference type="OrthoDB" id="427096at2759"/>